<dbReference type="InterPro" id="IPR000873">
    <property type="entry name" value="AMP-dep_synth/lig_dom"/>
</dbReference>
<dbReference type="InterPro" id="IPR020845">
    <property type="entry name" value="AMP-binding_CS"/>
</dbReference>
<dbReference type="GO" id="GO:0044550">
    <property type="term" value="P:secondary metabolite biosynthetic process"/>
    <property type="evidence" value="ECO:0007669"/>
    <property type="project" value="TreeGrafter"/>
</dbReference>
<dbReference type="PROSITE" id="PS00455">
    <property type="entry name" value="AMP_BINDING"/>
    <property type="match status" value="1"/>
</dbReference>
<dbReference type="SUPFAM" id="SSF52777">
    <property type="entry name" value="CoA-dependent acyltransferases"/>
    <property type="match status" value="2"/>
</dbReference>
<dbReference type="NCBIfam" id="TIGR01733">
    <property type="entry name" value="AA-adenyl-dom"/>
    <property type="match status" value="1"/>
</dbReference>
<dbReference type="InterPro" id="IPR023213">
    <property type="entry name" value="CAT-like_dom_sf"/>
</dbReference>
<dbReference type="Pfam" id="PF00668">
    <property type="entry name" value="Condensation"/>
    <property type="match status" value="1"/>
</dbReference>
<gene>
    <name evidence="5" type="ORF">HX882_31195</name>
</gene>
<dbReference type="SUPFAM" id="SSF47336">
    <property type="entry name" value="ACP-like"/>
    <property type="match status" value="1"/>
</dbReference>
<dbReference type="PANTHER" id="PTHR45527:SF1">
    <property type="entry name" value="FATTY ACID SYNTHASE"/>
    <property type="match status" value="1"/>
</dbReference>
<dbReference type="AlphaFoldDB" id="A0A7Y8C535"/>
<sequence>MMNLGLPLSAQQKHLAEGGHEAWHWLRLSLPGVAAETLRGRLLDVLQGHEALRLRYVRPEGATGLRQIVAEGADVDLDWRQADAASADFSTWQAAARQHLRDRAQRPDVLAWSLGEQLLLAFPVCSLDLRSVVQLQARLLAVAPSVPDSPDAEPAMQYGQYSEWVNGLLQDEDAEQGAQFWRNLNFAQAPGLRLIERYGQASGEREAVSQALSPSTLAALQALARRESVSLEQLLLAAWGALLGRLKGQAHAQLVLMHDPRDDYEELAGAYGLFEQPLPLLMQLSAQSNWLSLARQLARQVENAVDWQEYVAQAQVLPDWRGALQAGLRLLHAPASQVLEPLSFDGPVELLLHCNLDAHGAGELVLIHDNGLYLRGQMTLLLRRYHAWLDNLLSHSQSPLDEVSALLADDARVMQTPVPAQADADLVTSFREHARRQPTHPALRDGGWLLSYAELDRLSDVVAGHLHRAGVGAEQVVGLYLPRGAQMLIAMLACFKAGAAYLPLDPQQPPLRLQGILDDARPRLLLHLDDLAAETSIPGLSWSAVSAGTPWTESSAPAPEQLAYVLYTSGTSGKPKGVQIEHGQLRHYVNQVSQALQLPQGGHYGLVSSLLADLGNTVLYPAWLQGGCVHLLSQTVVTDAQAFAEELSRHPLDVLKIVPSHLEALMGEREPTAVLPRQVLVLGGEPIGDSLANRLSAAATDCRVYNHYGPTETTVGVLWRRFDPLRGSGGAALDRVIGDNRIYLLDESRQPVPPGQVAEVYVAGSSVGRGYVGGAEVGAGAFGQDPFAAGRCYRTGDLALRQADGALRLLGRNDQQVKIRGFRLELAEVEVALRDLPGIEQAAVLLDGSGEHARLLAFVVEDSTPRESTEQRQQALAGRLPDYMRPALIVSMRSLPLNANGKLDRTVLLERARLQQSSTRVAPVGALETAVLEIWCSALGVETLGVMDNFFAVGGHSLAAIKVVSMIRERLGLNPPTNLLFSHQTVRELVGSLAQAASGHCRLLRAAADDAPVLLVVHGAQGHLQAYTPLIAGLDPRFAVYGLSALEEDWQSQVVLDALLERYVQSIPAALKSRPLHLLGWSLASRLALLLIPHLLRHGFQVGALLVLDHDPQRDLAGEGDEGGQLLADLAFFCRSRQQPLPPMLLDRLSAQLSVGTYAEGVQQLLQDPQLREHLQWQVEDPALQTHLTQYRRIKVALYEQRLPVVDVPILLWRGNAHGDLRAIWQAHSSRPLRDWTVDLGHHEMLTDPLLLDSLHAALPAPFAEAPSIS</sequence>
<dbReference type="InterPro" id="IPR010071">
    <property type="entry name" value="AA_adenyl_dom"/>
</dbReference>
<feature type="domain" description="Carrier" evidence="4">
    <location>
        <begin position="922"/>
        <end position="997"/>
    </location>
</feature>
<reference evidence="5 6" key="1">
    <citation type="submission" date="2020-04" db="EMBL/GenBank/DDBJ databases">
        <title>Molecular characterization of pseudomonads from Agaricus bisporus reveal novel blotch 2 pathogens in Western Europe.</title>
        <authorList>
            <person name="Taparia T."/>
            <person name="Krijger M."/>
            <person name="Haynes E."/>
            <person name="Elpinstone J.G."/>
            <person name="Noble R."/>
            <person name="Van Der Wolf J."/>
        </authorList>
    </citation>
    <scope>NUCLEOTIDE SEQUENCE [LARGE SCALE GENOMIC DNA]</scope>
    <source>
        <strain evidence="5 6">H7001</strain>
    </source>
</reference>
<dbReference type="GO" id="GO:0043041">
    <property type="term" value="P:amino acid activation for nonribosomal peptide biosynthetic process"/>
    <property type="evidence" value="ECO:0007669"/>
    <property type="project" value="TreeGrafter"/>
</dbReference>
<dbReference type="EMBL" id="JACAQB010000028">
    <property type="protein sequence ID" value="NWC00351.1"/>
    <property type="molecule type" value="Genomic_DNA"/>
</dbReference>
<comment type="cofactor">
    <cofactor evidence="1">
        <name>pantetheine 4'-phosphate</name>
        <dbReference type="ChEBI" id="CHEBI:47942"/>
    </cofactor>
</comment>
<evidence type="ECO:0000313" key="5">
    <source>
        <dbReference type="EMBL" id="NWC00351.1"/>
    </source>
</evidence>
<dbReference type="InterPro" id="IPR042099">
    <property type="entry name" value="ANL_N_sf"/>
</dbReference>
<protein>
    <submittedName>
        <fullName evidence="5">Amino acid adenylation domain-containing protein</fullName>
    </submittedName>
</protein>
<dbReference type="Gene3D" id="3.40.50.12780">
    <property type="entry name" value="N-terminal domain of ligase-like"/>
    <property type="match status" value="1"/>
</dbReference>
<dbReference type="SUPFAM" id="SSF56801">
    <property type="entry name" value="Acetyl-CoA synthetase-like"/>
    <property type="match status" value="1"/>
</dbReference>
<evidence type="ECO:0000259" key="4">
    <source>
        <dbReference type="PROSITE" id="PS50075"/>
    </source>
</evidence>
<dbReference type="InterPro" id="IPR001031">
    <property type="entry name" value="Thioesterase"/>
</dbReference>
<dbReference type="InterPro" id="IPR001242">
    <property type="entry name" value="Condensation_dom"/>
</dbReference>
<dbReference type="InterPro" id="IPR006162">
    <property type="entry name" value="Ppantetheine_attach_site"/>
</dbReference>
<keyword evidence="3" id="KW-0597">Phosphoprotein</keyword>
<dbReference type="InterPro" id="IPR029058">
    <property type="entry name" value="AB_hydrolase_fold"/>
</dbReference>
<dbReference type="CDD" id="cd05930">
    <property type="entry name" value="A_NRPS"/>
    <property type="match status" value="1"/>
</dbReference>
<dbReference type="InterPro" id="IPR009081">
    <property type="entry name" value="PP-bd_ACP"/>
</dbReference>
<dbReference type="GO" id="GO:0003824">
    <property type="term" value="F:catalytic activity"/>
    <property type="evidence" value="ECO:0007669"/>
    <property type="project" value="InterPro"/>
</dbReference>
<dbReference type="Pfam" id="PF00975">
    <property type="entry name" value="Thioesterase"/>
    <property type="match status" value="1"/>
</dbReference>
<evidence type="ECO:0000313" key="6">
    <source>
        <dbReference type="Proteomes" id="UP000539985"/>
    </source>
</evidence>
<dbReference type="Pfam" id="PF00550">
    <property type="entry name" value="PP-binding"/>
    <property type="match status" value="1"/>
</dbReference>
<dbReference type="PANTHER" id="PTHR45527">
    <property type="entry name" value="NONRIBOSOMAL PEPTIDE SYNTHETASE"/>
    <property type="match status" value="1"/>
</dbReference>
<evidence type="ECO:0000256" key="3">
    <source>
        <dbReference type="ARBA" id="ARBA00022553"/>
    </source>
</evidence>
<dbReference type="SUPFAM" id="SSF53474">
    <property type="entry name" value="alpha/beta-Hydrolases"/>
    <property type="match status" value="1"/>
</dbReference>
<dbReference type="InterPro" id="IPR045851">
    <property type="entry name" value="AMP-bd_C_sf"/>
</dbReference>
<dbReference type="PROSITE" id="PS00012">
    <property type="entry name" value="PHOSPHOPANTETHEINE"/>
    <property type="match status" value="1"/>
</dbReference>
<dbReference type="Proteomes" id="UP000539985">
    <property type="component" value="Unassembled WGS sequence"/>
</dbReference>
<dbReference type="Pfam" id="PF00501">
    <property type="entry name" value="AMP-binding"/>
    <property type="match status" value="1"/>
</dbReference>
<comment type="caution">
    <text evidence="5">The sequence shown here is derived from an EMBL/GenBank/DDBJ whole genome shotgun (WGS) entry which is preliminary data.</text>
</comment>
<evidence type="ECO:0000256" key="1">
    <source>
        <dbReference type="ARBA" id="ARBA00001957"/>
    </source>
</evidence>
<dbReference type="Gene3D" id="3.30.300.30">
    <property type="match status" value="1"/>
</dbReference>
<dbReference type="Pfam" id="PF13193">
    <property type="entry name" value="AMP-binding_C"/>
    <property type="match status" value="1"/>
</dbReference>
<dbReference type="Gene3D" id="1.10.1200.10">
    <property type="entry name" value="ACP-like"/>
    <property type="match status" value="1"/>
</dbReference>
<dbReference type="GO" id="GO:0031177">
    <property type="term" value="F:phosphopantetheine binding"/>
    <property type="evidence" value="ECO:0007669"/>
    <property type="project" value="InterPro"/>
</dbReference>
<dbReference type="Gene3D" id="3.40.50.1820">
    <property type="entry name" value="alpha/beta hydrolase"/>
    <property type="match status" value="1"/>
</dbReference>
<evidence type="ECO:0000256" key="2">
    <source>
        <dbReference type="ARBA" id="ARBA00022450"/>
    </source>
</evidence>
<organism evidence="5 6">
    <name type="scientific">Pseudomonas gingeri</name>
    <dbReference type="NCBI Taxonomy" id="117681"/>
    <lineage>
        <taxon>Bacteria</taxon>
        <taxon>Pseudomonadati</taxon>
        <taxon>Pseudomonadota</taxon>
        <taxon>Gammaproteobacteria</taxon>
        <taxon>Pseudomonadales</taxon>
        <taxon>Pseudomonadaceae</taxon>
        <taxon>Pseudomonas</taxon>
    </lineage>
</organism>
<dbReference type="RefSeq" id="WP_177105676.1">
    <property type="nucleotide sequence ID" value="NZ_JACAQB010000028.1"/>
</dbReference>
<name>A0A7Y8C535_9PSED</name>
<dbReference type="PROSITE" id="PS50075">
    <property type="entry name" value="CARRIER"/>
    <property type="match status" value="1"/>
</dbReference>
<dbReference type="Gene3D" id="3.30.559.10">
    <property type="entry name" value="Chloramphenicol acetyltransferase-like domain"/>
    <property type="match status" value="1"/>
</dbReference>
<proteinExistence type="predicted"/>
<accession>A0A7Y8C535</accession>
<dbReference type="GO" id="GO:0005737">
    <property type="term" value="C:cytoplasm"/>
    <property type="evidence" value="ECO:0007669"/>
    <property type="project" value="TreeGrafter"/>
</dbReference>
<dbReference type="SMART" id="SM00823">
    <property type="entry name" value="PKS_PP"/>
    <property type="match status" value="1"/>
</dbReference>
<dbReference type="Gene3D" id="3.30.559.30">
    <property type="entry name" value="Nonribosomal peptide synthetase, condensation domain"/>
    <property type="match status" value="1"/>
</dbReference>
<dbReference type="InterPro" id="IPR036736">
    <property type="entry name" value="ACP-like_sf"/>
</dbReference>
<dbReference type="InterPro" id="IPR020806">
    <property type="entry name" value="PKS_PP-bd"/>
</dbReference>
<dbReference type="InterPro" id="IPR025110">
    <property type="entry name" value="AMP-bd_C"/>
</dbReference>
<keyword evidence="2" id="KW-0596">Phosphopantetheine</keyword>